<comment type="caution">
    <text evidence="4">The sequence shown here is derived from an EMBL/GenBank/DDBJ whole genome shotgun (WGS) entry which is preliminary data.</text>
</comment>
<dbReference type="SMART" id="SM00612">
    <property type="entry name" value="Kelch"/>
    <property type="match status" value="5"/>
</dbReference>
<keyword evidence="2" id="KW-0677">Repeat</keyword>
<organism evidence="4 5">
    <name type="scientific">Bowmanella denitrificans</name>
    <dbReference type="NCBI Taxonomy" id="366582"/>
    <lineage>
        <taxon>Bacteria</taxon>
        <taxon>Pseudomonadati</taxon>
        <taxon>Pseudomonadota</taxon>
        <taxon>Gammaproteobacteria</taxon>
        <taxon>Alteromonadales</taxon>
        <taxon>Alteromonadaceae</taxon>
        <taxon>Bowmanella</taxon>
    </lineage>
</organism>
<feature type="domain" description="Attractin/MKLN-like beta-propeller" evidence="3">
    <location>
        <begin position="64"/>
        <end position="321"/>
    </location>
</feature>
<dbReference type="Pfam" id="PF24981">
    <property type="entry name" value="Beta-prop_ATRN-LZTR1"/>
    <property type="match status" value="1"/>
</dbReference>
<dbReference type="Gene3D" id="2.120.10.80">
    <property type="entry name" value="Kelch-type beta propeller"/>
    <property type="match status" value="2"/>
</dbReference>
<evidence type="ECO:0000259" key="3">
    <source>
        <dbReference type="Pfam" id="PF24981"/>
    </source>
</evidence>
<gene>
    <name evidence="4" type="ORF">GCM10009092_44290</name>
</gene>
<dbReference type="InterPro" id="IPR056737">
    <property type="entry name" value="Beta-prop_ATRN-MKLN-like"/>
</dbReference>
<dbReference type="SUPFAM" id="SSF117281">
    <property type="entry name" value="Kelch motif"/>
    <property type="match status" value="1"/>
</dbReference>
<protein>
    <submittedName>
        <fullName evidence="4">Kelch repeat-containing protein</fullName>
    </submittedName>
</protein>
<evidence type="ECO:0000256" key="1">
    <source>
        <dbReference type="ARBA" id="ARBA00022441"/>
    </source>
</evidence>
<keyword evidence="5" id="KW-1185">Reference proteome</keyword>
<proteinExistence type="predicted"/>
<name>A0ABP3HRL6_9ALTE</name>
<evidence type="ECO:0000313" key="5">
    <source>
        <dbReference type="Proteomes" id="UP001501757"/>
    </source>
</evidence>
<reference evidence="5" key="1">
    <citation type="journal article" date="2019" name="Int. J. Syst. Evol. Microbiol.">
        <title>The Global Catalogue of Microorganisms (GCM) 10K type strain sequencing project: providing services to taxonomists for standard genome sequencing and annotation.</title>
        <authorList>
            <consortium name="The Broad Institute Genomics Platform"/>
            <consortium name="The Broad Institute Genome Sequencing Center for Infectious Disease"/>
            <person name="Wu L."/>
            <person name="Ma J."/>
        </authorList>
    </citation>
    <scope>NUCLEOTIDE SEQUENCE [LARGE SCALE GENOMIC DNA]</scope>
    <source>
        <strain evidence="5">JCM 13378</strain>
    </source>
</reference>
<sequence length="339" mass="37213">MSGSAAMAASLLPRMSVAANKNWQNLAPIPVPLQEIYPCIFKNRIVIAGALELAQEGAGLMGNMSPSRSVHLYDFQQDIWHKGPELPEPRHHLGLAANHQSLFAIGGFSSDKQDPWKIESQVWQLSSLSDSWQSVTALPGPQAEAGYSFLGKDLHVVGGRTLINGHSTDTAAHYFYDDTSWQSAAPLPLARNSFSCLVHNDGLLVVGGRIYKKRHENQARVDFYEKKTDRWFELAPMPKASAGTAAAIWQGELFVFGGEAYHFTQQGDKWALTSSEAFDQIWHYQFSSDKWQTLPITMSSTRHGLGAVATSQGIYLLGGAKQAGSGEVTTLLEKFTYLG</sequence>
<accession>A0ABP3HRL6</accession>
<dbReference type="InterPro" id="IPR006652">
    <property type="entry name" value="Kelch_1"/>
</dbReference>
<dbReference type="Proteomes" id="UP001501757">
    <property type="component" value="Unassembled WGS sequence"/>
</dbReference>
<keyword evidence="1" id="KW-0880">Kelch repeat</keyword>
<dbReference type="PANTHER" id="PTHR46375:SF3">
    <property type="entry name" value="KELCH REPEAT AND BTB DOMAIN-CONTAINING PROTEIN 13"/>
    <property type="match status" value="1"/>
</dbReference>
<evidence type="ECO:0000313" key="4">
    <source>
        <dbReference type="EMBL" id="GAA0375185.1"/>
    </source>
</evidence>
<evidence type="ECO:0000256" key="2">
    <source>
        <dbReference type="ARBA" id="ARBA00022737"/>
    </source>
</evidence>
<dbReference type="PANTHER" id="PTHR46375">
    <property type="entry name" value="KELCH REPEAT AND BTB DOMAIN-CONTAINING PROTEIN 13-RELATED"/>
    <property type="match status" value="1"/>
</dbReference>
<dbReference type="EMBL" id="BAAAEI010000031">
    <property type="protein sequence ID" value="GAA0375185.1"/>
    <property type="molecule type" value="Genomic_DNA"/>
</dbReference>
<dbReference type="InterPro" id="IPR052392">
    <property type="entry name" value="Kelch-BTB_domain-containing"/>
</dbReference>
<dbReference type="InterPro" id="IPR015915">
    <property type="entry name" value="Kelch-typ_b-propeller"/>
</dbReference>